<keyword evidence="5" id="KW-1185">Reference proteome</keyword>
<sequence>MTAGQSDRPEPQGDDLSPDSKPATRDRGPGTLPESSGPSIGSVAGGSIAVGEGGTVNIGSYGYPQTSPPDTASPDSPSPPPLAAQRQRFYFDFLKHSLQQAEWTFRLSVWFMTGGAAVILAGGVLALVHAGNPDLSYLPLVTSLTGALITVGGGALAVHARRARAHVTEQADRIDEKIDLDHKLETATTLIDRIDDPSARDRLNAAAAMKSLDMQPSPEIMVDRLLPEQATPPPDEIEPGNDSTP</sequence>
<feature type="domain" description="Cyanobacterial TRADD-N associated 2 transmembrane" evidence="3">
    <location>
        <begin position="97"/>
        <end position="166"/>
    </location>
</feature>
<comment type="caution">
    <text evidence="4">The sequence shown here is derived from an EMBL/GenBank/DDBJ whole genome shotgun (WGS) entry which is preliminary data.</text>
</comment>
<dbReference type="InterPro" id="IPR048567">
    <property type="entry name" value="CyanoTRADDas_TM"/>
</dbReference>
<feature type="region of interest" description="Disordered" evidence="1">
    <location>
        <begin position="214"/>
        <end position="245"/>
    </location>
</feature>
<accession>A0ABN2XEQ8</accession>
<reference evidence="4 5" key="1">
    <citation type="journal article" date="2019" name="Int. J. Syst. Evol. Microbiol.">
        <title>The Global Catalogue of Microorganisms (GCM) 10K type strain sequencing project: providing services to taxonomists for standard genome sequencing and annotation.</title>
        <authorList>
            <consortium name="The Broad Institute Genomics Platform"/>
            <consortium name="The Broad Institute Genome Sequencing Center for Infectious Disease"/>
            <person name="Wu L."/>
            <person name="Ma J."/>
        </authorList>
    </citation>
    <scope>NUCLEOTIDE SEQUENCE [LARGE SCALE GENOMIC DNA]</scope>
    <source>
        <strain evidence="4 5">JCM 15481</strain>
    </source>
</reference>
<keyword evidence="2" id="KW-1133">Transmembrane helix</keyword>
<feature type="region of interest" description="Disordered" evidence="1">
    <location>
        <begin position="1"/>
        <end position="82"/>
    </location>
</feature>
<protein>
    <recommendedName>
        <fullName evidence="3">Cyanobacterial TRADD-N associated 2 transmembrane domain-containing protein</fullName>
    </recommendedName>
</protein>
<proteinExistence type="predicted"/>
<dbReference type="Proteomes" id="UP001500443">
    <property type="component" value="Unassembled WGS sequence"/>
</dbReference>
<gene>
    <name evidence="4" type="ORF">GCM10009802_06610</name>
</gene>
<keyword evidence="2" id="KW-0472">Membrane</keyword>
<evidence type="ECO:0000256" key="1">
    <source>
        <dbReference type="SAM" id="MobiDB-lite"/>
    </source>
</evidence>
<feature type="transmembrane region" description="Helical" evidence="2">
    <location>
        <begin position="137"/>
        <end position="158"/>
    </location>
</feature>
<dbReference type="Pfam" id="PF20712">
    <property type="entry name" value="CyanoTRADDas_TM"/>
    <property type="match status" value="1"/>
</dbReference>
<evidence type="ECO:0000313" key="4">
    <source>
        <dbReference type="EMBL" id="GAA2109958.1"/>
    </source>
</evidence>
<organism evidence="4 5">
    <name type="scientific">Streptomyces synnematoformans</name>
    <dbReference type="NCBI Taxonomy" id="415721"/>
    <lineage>
        <taxon>Bacteria</taxon>
        <taxon>Bacillati</taxon>
        <taxon>Actinomycetota</taxon>
        <taxon>Actinomycetes</taxon>
        <taxon>Kitasatosporales</taxon>
        <taxon>Streptomycetaceae</taxon>
        <taxon>Streptomyces</taxon>
    </lineage>
</organism>
<evidence type="ECO:0000259" key="3">
    <source>
        <dbReference type="Pfam" id="PF20712"/>
    </source>
</evidence>
<keyword evidence="2" id="KW-0812">Transmembrane</keyword>
<feature type="transmembrane region" description="Helical" evidence="2">
    <location>
        <begin position="109"/>
        <end position="131"/>
    </location>
</feature>
<feature type="compositionally biased region" description="Low complexity" evidence="1">
    <location>
        <begin position="64"/>
        <end position="75"/>
    </location>
</feature>
<evidence type="ECO:0000256" key="2">
    <source>
        <dbReference type="SAM" id="Phobius"/>
    </source>
</evidence>
<name>A0ABN2XEQ8_9ACTN</name>
<evidence type="ECO:0000313" key="5">
    <source>
        <dbReference type="Proteomes" id="UP001500443"/>
    </source>
</evidence>
<dbReference type="EMBL" id="BAAAPF010000007">
    <property type="protein sequence ID" value="GAA2109958.1"/>
    <property type="molecule type" value="Genomic_DNA"/>
</dbReference>